<name>A0ABT9B3J3_9ACTN</name>
<sequence length="52" mass="5756">MTTVLALLVLIAGFGLLVHLARNDRFAGPAPLDRFRDSDGFLVSEVTRLFPR</sequence>
<accession>A0ABT9B3J3</accession>
<evidence type="ECO:0000313" key="1">
    <source>
        <dbReference type="EMBL" id="MDO7869412.1"/>
    </source>
</evidence>
<dbReference type="EMBL" id="JAUQTA010000002">
    <property type="protein sequence ID" value="MDO7869412.1"/>
    <property type="molecule type" value="Genomic_DNA"/>
</dbReference>
<dbReference type="Proteomes" id="UP001233314">
    <property type="component" value="Unassembled WGS sequence"/>
</dbReference>
<dbReference type="RefSeq" id="WP_305028808.1">
    <property type="nucleotide sequence ID" value="NZ_JAUQTA010000002.1"/>
</dbReference>
<organism evidence="1 2">
    <name type="scientific">Nocardioides jiangxiensis</name>
    <dbReference type="NCBI Taxonomy" id="3064524"/>
    <lineage>
        <taxon>Bacteria</taxon>
        <taxon>Bacillati</taxon>
        <taxon>Actinomycetota</taxon>
        <taxon>Actinomycetes</taxon>
        <taxon>Propionibacteriales</taxon>
        <taxon>Nocardioidaceae</taxon>
        <taxon>Nocardioides</taxon>
    </lineage>
</organism>
<reference evidence="1 2" key="1">
    <citation type="submission" date="2023-07" db="EMBL/GenBank/DDBJ databases">
        <title>Nocardioides sp. nov WY-20 isolated from soil.</title>
        <authorList>
            <person name="Liu B."/>
            <person name="Wan Y."/>
        </authorList>
    </citation>
    <scope>NUCLEOTIDE SEQUENCE [LARGE SCALE GENOMIC DNA]</scope>
    <source>
        <strain evidence="1 2">WY-20</strain>
    </source>
</reference>
<gene>
    <name evidence="1" type="ORF">Q5722_13655</name>
</gene>
<keyword evidence="2" id="KW-1185">Reference proteome</keyword>
<comment type="caution">
    <text evidence="1">The sequence shown here is derived from an EMBL/GenBank/DDBJ whole genome shotgun (WGS) entry which is preliminary data.</text>
</comment>
<evidence type="ECO:0000313" key="2">
    <source>
        <dbReference type="Proteomes" id="UP001233314"/>
    </source>
</evidence>
<proteinExistence type="predicted"/>
<protein>
    <submittedName>
        <fullName evidence="1">Uncharacterized protein</fullName>
    </submittedName>
</protein>